<evidence type="ECO:0000313" key="1">
    <source>
        <dbReference type="EMBL" id="KAE9584315.1"/>
    </source>
</evidence>
<comment type="caution">
    <text evidence="1">The sequence shown here is derived from an EMBL/GenBank/DDBJ whole genome shotgun (WGS) entry which is preliminary data.</text>
</comment>
<dbReference type="AlphaFoldDB" id="A0A6A4MVZ6"/>
<protein>
    <submittedName>
        <fullName evidence="1">Uncharacterized protein</fullName>
    </submittedName>
</protein>
<accession>A0A6A4MVZ6</accession>
<sequence length="87" mass="9952">MDLSSLSPQMLPSDLASSMPPFFFIIRFRFRFRIRAIGGFSLKKGYPFKICHPNQLGQLGLGGISDPFHRFYVFNLGHIMTAKKISR</sequence>
<geneLocation type="mitochondrion" evidence="1"/>
<gene>
    <name evidence="1" type="ORF">Lalb_Chr00c24g0407341</name>
</gene>
<dbReference type="Proteomes" id="UP000447434">
    <property type="component" value="Unassembled WGS sequence"/>
</dbReference>
<reference evidence="2" key="1">
    <citation type="journal article" date="2020" name="Nat. Commun.">
        <title>Genome sequence of the cluster root forming white lupin.</title>
        <authorList>
            <person name="Hufnagel B."/>
            <person name="Marques A."/>
            <person name="Soriano A."/>
            <person name="Marques L."/>
            <person name="Divol F."/>
            <person name="Doumas P."/>
            <person name="Sallet E."/>
            <person name="Mancinotti D."/>
            <person name="Carrere S."/>
            <person name="Marande W."/>
            <person name="Arribat S."/>
            <person name="Keller J."/>
            <person name="Huneau C."/>
            <person name="Blein T."/>
            <person name="Aime D."/>
            <person name="Laguerre M."/>
            <person name="Taylor J."/>
            <person name="Schubert V."/>
            <person name="Nelson M."/>
            <person name="Geu-Flores F."/>
            <person name="Crespi M."/>
            <person name="Gallardo-Guerrero K."/>
            <person name="Delaux P.-M."/>
            <person name="Salse J."/>
            <person name="Berges H."/>
            <person name="Guyot R."/>
            <person name="Gouzy J."/>
            <person name="Peret B."/>
        </authorList>
    </citation>
    <scope>NUCLEOTIDE SEQUENCE [LARGE SCALE GENOMIC DNA]</scope>
    <source>
        <strain evidence="2">cv. Amiga</strain>
    </source>
</reference>
<keyword evidence="2" id="KW-1185">Reference proteome</keyword>
<dbReference type="EMBL" id="WOCE01000049">
    <property type="protein sequence ID" value="KAE9584315.1"/>
    <property type="molecule type" value="Genomic_DNA"/>
</dbReference>
<organism evidence="1 2">
    <name type="scientific">Lupinus albus</name>
    <name type="common">White lupine</name>
    <name type="synonym">Lupinus termis</name>
    <dbReference type="NCBI Taxonomy" id="3870"/>
    <lineage>
        <taxon>Eukaryota</taxon>
        <taxon>Viridiplantae</taxon>
        <taxon>Streptophyta</taxon>
        <taxon>Embryophyta</taxon>
        <taxon>Tracheophyta</taxon>
        <taxon>Spermatophyta</taxon>
        <taxon>Magnoliopsida</taxon>
        <taxon>eudicotyledons</taxon>
        <taxon>Gunneridae</taxon>
        <taxon>Pentapetalae</taxon>
        <taxon>rosids</taxon>
        <taxon>fabids</taxon>
        <taxon>Fabales</taxon>
        <taxon>Fabaceae</taxon>
        <taxon>Papilionoideae</taxon>
        <taxon>50 kb inversion clade</taxon>
        <taxon>genistoids sensu lato</taxon>
        <taxon>core genistoids</taxon>
        <taxon>Genisteae</taxon>
        <taxon>Lupinus</taxon>
    </lineage>
</organism>
<evidence type="ECO:0000313" key="2">
    <source>
        <dbReference type="Proteomes" id="UP000447434"/>
    </source>
</evidence>
<name>A0A6A4MVZ6_LUPAL</name>
<proteinExistence type="predicted"/>
<keyword evidence="1" id="KW-0496">Mitochondrion</keyword>